<keyword evidence="7" id="KW-1185">Reference proteome</keyword>
<evidence type="ECO:0000259" key="5">
    <source>
        <dbReference type="PROSITE" id="PS51078"/>
    </source>
</evidence>
<dbReference type="SUPFAM" id="SSF55781">
    <property type="entry name" value="GAF domain-like"/>
    <property type="match status" value="1"/>
</dbReference>
<dbReference type="RefSeq" id="WP_052371327.1">
    <property type="nucleotide sequence ID" value="NZ_BSTI01000021.1"/>
</dbReference>
<dbReference type="SMART" id="SM00346">
    <property type="entry name" value="HTH_ICLR"/>
    <property type="match status" value="1"/>
</dbReference>
<comment type="caution">
    <text evidence="6">The sequence shown here is derived from an EMBL/GenBank/DDBJ whole genome shotgun (WGS) entry which is preliminary data.</text>
</comment>
<name>A0A9W6VK98_9PSEU</name>
<proteinExistence type="predicted"/>
<dbReference type="InterPro" id="IPR029016">
    <property type="entry name" value="GAF-like_dom_sf"/>
</dbReference>
<keyword evidence="3" id="KW-0804">Transcription</keyword>
<dbReference type="Pfam" id="PF09339">
    <property type="entry name" value="HTH_IclR"/>
    <property type="match status" value="1"/>
</dbReference>
<dbReference type="InterPro" id="IPR005471">
    <property type="entry name" value="Tscrpt_reg_IclR_N"/>
</dbReference>
<dbReference type="GO" id="GO:0003700">
    <property type="term" value="F:DNA-binding transcription factor activity"/>
    <property type="evidence" value="ECO:0007669"/>
    <property type="project" value="TreeGrafter"/>
</dbReference>
<dbReference type="InterPro" id="IPR036388">
    <property type="entry name" value="WH-like_DNA-bd_sf"/>
</dbReference>
<reference evidence="6" key="1">
    <citation type="submission" date="2023-03" db="EMBL/GenBank/DDBJ databases">
        <title>Amycolatopsis taiwanensis NBRC 103393.</title>
        <authorList>
            <person name="Ichikawa N."/>
            <person name="Sato H."/>
            <person name="Tonouchi N."/>
        </authorList>
    </citation>
    <scope>NUCLEOTIDE SEQUENCE</scope>
    <source>
        <strain evidence="6">NBRC 103393</strain>
    </source>
</reference>
<dbReference type="Gene3D" id="3.30.450.40">
    <property type="match status" value="1"/>
</dbReference>
<dbReference type="GO" id="GO:0045892">
    <property type="term" value="P:negative regulation of DNA-templated transcription"/>
    <property type="evidence" value="ECO:0007669"/>
    <property type="project" value="TreeGrafter"/>
</dbReference>
<dbReference type="Gene3D" id="1.10.10.10">
    <property type="entry name" value="Winged helix-like DNA-binding domain superfamily/Winged helix DNA-binding domain"/>
    <property type="match status" value="1"/>
</dbReference>
<dbReference type="PROSITE" id="PS51077">
    <property type="entry name" value="HTH_ICLR"/>
    <property type="match status" value="1"/>
</dbReference>
<sequence>MATPGRVEQVEGKRSVLGRAFDILECFAGDEPEQTVVGLSQQTGLPPATVHRMLAHLIRWGAVERMSRGHYRLGRRLWKLGRDVPSTRILKDVARPFLVDLHDVTGCISALCSPDGDRVAVVDVIAGRRALEHIPMPSTLPFTWSAPGIVILAHRTSADLRTPVDAQRRELLDDVRRTGVAVHSVAGPGSATWVSAPIFDRDGTIRSTLSIVAADDTVNTGASSRAVSAAAAAVTRDLANRVRGR</sequence>
<dbReference type="PANTHER" id="PTHR30136">
    <property type="entry name" value="HELIX-TURN-HELIX TRANSCRIPTIONAL REGULATOR, ICLR FAMILY"/>
    <property type="match status" value="1"/>
</dbReference>
<dbReference type="Proteomes" id="UP001165136">
    <property type="component" value="Unassembled WGS sequence"/>
</dbReference>
<evidence type="ECO:0000313" key="6">
    <source>
        <dbReference type="EMBL" id="GLY70237.1"/>
    </source>
</evidence>
<evidence type="ECO:0000313" key="7">
    <source>
        <dbReference type="Proteomes" id="UP001165136"/>
    </source>
</evidence>
<evidence type="ECO:0000256" key="1">
    <source>
        <dbReference type="ARBA" id="ARBA00023015"/>
    </source>
</evidence>
<keyword evidence="1" id="KW-0805">Transcription regulation</keyword>
<dbReference type="EMBL" id="BSTI01000021">
    <property type="protein sequence ID" value="GLY70237.1"/>
    <property type="molecule type" value="Genomic_DNA"/>
</dbReference>
<dbReference type="InterPro" id="IPR036390">
    <property type="entry name" value="WH_DNA-bd_sf"/>
</dbReference>
<organism evidence="6 7">
    <name type="scientific">Amycolatopsis taiwanensis</name>
    <dbReference type="NCBI Taxonomy" id="342230"/>
    <lineage>
        <taxon>Bacteria</taxon>
        <taxon>Bacillati</taxon>
        <taxon>Actinomycetota</taxon>
        <taxon>Actinomycetes</taxon>
        <taxon>Pseudonocardiales</taxon>
        <taxon>Pseudonocardiaceae</taxon>
        <taxon>Amycolatopsis</taxon>
    </lineage>
</organism>
<dbReference type="GO" id="GO:0003677">
    <property type="term" value="F:DNA binding"/>
    <property type="evidence" value="ECO:0007669"/>
    <property type="project" value="UniProtKB-KW"/>
</dbReference>
<dbReference type="PANTHER" id="PTHR30136:SF24">
    <property type="entry name" value="HTH-TYPE TRANSCRIPTIONAL REPRESSOR ALLR"/>
    <property type="match status" value="1"/>
</dbReference>
<evidence type="ECO:0000256" key="2">
    <source>
        <dbReference type="ARBA" id="ARBA00023125"/>
    </source>
</evidence>
<dbReference type="AlphaFoldDB" id="A0A9W6VK98"/>
<evidence type="ECO:0000259" key="4">
    <source>
        <dbReference type="PROSITE" id="PS51077"/>
    </source>
</evidence>
<protein>
    <submittedName>
        <fullName evidence="6">IclR family transcriptional regulator</fullName>
    </submittedName>
</protein>
<accession>A0A9W6VK98</accession>
<gene>
    <name evidence="6" type="ORF">Atai01_68560</name>
</gene>
<evidence type="ECO:0000256" key="3">
    <source>
        <dbReference type="ARBA" id="ARBA00023163"/>
    </source>
</evidence>
<feature type="domain" description="HTH iclR-type" evidence="4">
    <location>
        <begin position="14"/>
        <end position="75"/>
    </location>
</feature>
<keyword evidence="2" id="KW-0238">DNA-binding</keyword>
<dbReference type="InterPro" id="IPR050707">
    <property type="entry name" value="HTH_MetabolicPath_Reg"/>
</dbReference>
<dbReference type="PROSITE" id="PS51078">
    <property type="entry name" value="ICLR_ED"/>
    <property type="match status" value="1"/>
</dbReference>
<feature type="domain" description="IclR-ED" evidence="5">
    <location>
        <begin position="76"/>
        <end position="244"/>
    </location>
</feature>
<dbReference type="InterPro" id="IPR014757">
    <property type="entry name" value="Tscrpt_reg_IclR_C"/>
</dbReference>
<dbReference type="SUPFAM" id="SSF46785">
    <property type="entry name" value="Winged helix' DNA-binding domain"/>
    <property type="match status" value="1"/>
</dbReference>